<reference evidence="3" key="1">
    <citation type="submission" date="2016-11" db="UniProtKB">
        <authorList>
            <consortium name="WormBaseParasite"/>
        </authorList>
    </citation>
    <scope>IDENTIFICATION</scope>
</reference>
<proteinExistence type="predicted"/>
<sequence length="66" mass="6923">MRFYASSPLTTALFLTVACRQTPSATSFALLDDADGGSFDGTTSREPSEGPTVDHRDPITGQSVNG</sequence>
<feature type="region of interest" description="Disordered" evidence="1">
    <location>
        <begin position="31"/>
        <end position="66"/>
    </location>
</feature>
<dbReference type="PROSITE" id="PS51257">
    <property type="entry name" value="PROKAR_LIPOPROTEIN"/>
    <property type="match status" value="1"/>
</dbReference>
<name>A0A1I7YZL5_9BILA</name>
<evidence type="ECO:0000313" key="3">
    <source>
        <dbReference type="WBParaSite" id="L893_g21290.t1"/>
    </source>
</evidence>
<evidence type="ECO:0000313" key="2">
    <source>
        <dbReference type="Proteomes" id="UP000095287"/>
    </source>
</evidence>
<organism evidence="2 3">
    <name type="scientific">Steinernema glaseri</name>
    <dbReference type="NCBI Taxonomy" id="37863"/>
    <lineage>
        <taxon>Eukaryota</taxon>
        <taxon>Metazoa</taxon>
        <taxon>Ecdysozoa</taxon>
        <taxon>Nematoda</taxon>
        <taxon>Chromadorea</taxon>
        <taxon>Rhabditida</taxon>
        <taxon>Tylenchina</taxon>
        <taxon>Panagrolaimomorpha</taxon>
        <taxon>Strongyloidoidea</taxon>
        <taxon>Steinernematidae</taxon>
        <taxon>Steinernema</taxon>
    </lineage>
</organism>
<evidence type="ECO:0000256" key="1">
    <source>
        <dbReference type="SAM" id="MobiDB-lite"/>
    </source>
</evidence>
<dbReference type="AlphaFoldDB" id="A0A1I7YZL5"/>
<feature type="compositionally biased region" description="Basic and acidic residues" evidence="1">
    <location>
        <begin position="46"/>
        <end position="58"/>
    </location>
</feature>
<protein>
    <submittedName>
        <fullName evidence="3">Secreted protein</fullName>
    </submittedName>
</protein>
<accession>A0A1I7YZL5</accession>
<keyword evidence="2" id="KW-1185">Reference proteome</keyword>
<dbReference type="Proteomes" id="UP000095287">
    <property type="component" value="Unplaced"/>
</dbReference>
<dbReference type="WBParaSite" id="L893_g21290.t1">
    <property type="protein sequence ID" value="L893_g21290.t1"/>
    <property type="gene ID" value="L893_g21290"/>
</dbReference>